<dbReference type="SUPFAM" id="SSF54637">
    <property type="entry name" value="Thioesterase/thiol ester dehydrase-isomerase"/>
    <property type="match status" value="1"/>
</dbReference>
<reference evidence="2 3" key="1">
    <citation type="submission" date="2023-04" db="EMBL/GenBank/DDBJ databases">
        <title>Draft genome sequence of acteroides sedimenti strain YN3PY1.</title>
        <authorList>
            <person name="Yoshida N."/>
        </authorList>
    </citation>
    <scope>NUCLEOTIDE SEQUENCE [LARGE SCALE GENOMIC DNA]</scope>
    <source>
        <strain evidence="2 3">YN3PY1</strain>
    </source>
</reference>
<evidence type="ECO:0000313" key="2">
    <source>
        <dbReference type="EMBL" id="BEG98943.1"/>
    </source>
</evidence>
<dbReference type="CDD" id="cd03443">
    <property type="entry name" value="PaaI_thioesterase"/>
    <property type="match status" value="1"/>
</dbReference>
<dbReference type="InterPro" id="IPR029069">
    <property type="entry name" value="HotDog_dom_sf"/>
</dbReference>
<organism evidence="2 3">
    <name type="scientific">Bacteroides sedimenti</name>
    <dbReference type="NCBI Taxonomy" id="2136147"/>
    <lineage>
        <taxon>Bacteria</taxon>
        <taxon>Pseudomonadati</taxon>
        <taxon>Bacteroidota</taxon>
        <taxon>Bacteroidia</taxon>
        <taxon>Bacteroidales</taxon>
        <taxon>Bacteroidaceae</taxon>
        <taxon>Bacteroides</taxon>
    </lineage>
</organism>
<dbReference type="RefSeq" id="WP_353334147.1">
    <property type="nucleotide sequence ID" value="NZ_AP028055.1"/>
</dbReference>
<dbReference type="Pfam" id="PF03061">
    <property type="entry name" value="4HBT"/>
    <property type="match status" value="1"/>
</dbReference>
<dbReference type="InterPro" id="IPR006683">
    <property type="entry name" value="Thioestr_dom"/>
</dbReference>
<accession>A0ABN6Z2Z9</accession>
<proteinExistence type="predicted"/>
<protein>
    <submittedName>
        <fullName evidence="2">Thioesterase</fullName>
    </submittedName>
</protein>
<dbReference type="InterPro" id="IPR052061">
    <property type="entry name" value="PTE-AB_protein"/>
</dbReference>
<dbReference type="EMBL" id="AP028055">
    <property type="protein sequence ID" value="BEG98943.1"/>
    <property type="molecule type" value="Genomic_DNA"/>
</dbReference>
<dbReference type="Proteomes" id="UP001496674">
    <property type="component" value="Chromosome"/>
</dbReference>
<sequence length="164" mass="18671">MKKIINPWSNKEGYNCFGCSKKNTSGLQMDFYEDGDEIVSVWKPQPQFQGWIDTLHGGIQAVLLDEICAWAILRKLQTTGVTSKMETRYMKAVSTNDAFLTLRATIQEVKRNLVVIEGRLYNAAGELCTKAICTYFTFSQDKVKEEMAFMGCEVEEKEVKQINC</sequence>
<feature type="domain" description="Thioesterase" evidence="1">
    <location>
        <begin position="54"/>
        <end position="128"/>
    </location>
</feature>
<name>A0ABN6Z2Z9_9BACE</name>
<gene>
    <name evidence="2" type="ORF">BSYN_12080</name>
</gene>
<dbReference type="PANTHER" id="PTHR47260:SF1">
    <property type="entry name" value="UPF0644 PROTEIN PB2B4.06"/>
    <property type="match status" value="1"/>
</dbReference>
<dbReference type="Gene3D" id="3.10.129.10">
    <property type="entry name" value="Hotdog Thioesterase"/>
    <property type="match status" value="1"/>
</dbReference>
<evidence type="ECO:0000313" key="3">
    <source>
        <dbReference type="Proteomes" id="UP001496674"/>
    </source>
</evidence>
<evidence type="ECO:0000259" key="1">
    <source>
        <dbReference type="Pfam" id="PF03061"/>
    </source>
</evidence>
<keyword evidence="3" id="KW-1185">Reference proteome</keyword>
<dbReference type="PANTHER" id="PTHR47260">
    <property type="entry name" value="UPF0644 PROTEIN PB2B4.06"/>
    <property type="match status" value="1"/>
</dbReference>